<dbReference type="Proteomes" id="UP000291758">
    <property type="component" value="Chromosome"/>
</dbReference>
<sequence>MNWGRHRCMGRPRRRPEDDDMVRWCQGVVAGVDGSEEGYRALDWAAGAADRHDARLTVIGAFVVPLVPVPVGGVMSAAGLHAGTDRVVERALVRLGARRPGGRQVATEVVPGAAAHVLVQRSRLANLIVVGRRGLGAVNRLLAGSVSSAVAAMAHG</sequence>
<dbReference type="InterPro" id="IPR006015">
    <property type="entry name" value="Universal_stress_UspA"/>
</dbReference>
<dbReference type="Pfam" id="PF00582">
    <property type="entry name" value="Usp"/>
    <property type="match status" value="1"/>
</dbReference>
<dbReference type="InterPro" id="IPR014729">
    <property type="entry name" value="Rossmann-like_a/b/a_fold"/>
</dbReference>
<evidence type="ECO:0000259" key="2">
    <source>
        <dbReference type="Pfam" id="PF00582"/>
    </source>
</evidence>
<proteinExistence type="inferred from homology"/>
<dbReference type="SUPFAM" id="SSF52402">
    <property type="entry name" value="Adenine nucleotide alpha hydrolases-like"/>
    <property type="match status" value="1"/>
</dbReference>
<protein>
    <submittedName>
        <fullName evidence="3">Universal stress protein</fullName>
    </submittedName>
</protein>
<dbReference type="PRINTS" id="PR01438">
    <property type="entry name" value="UNVRSLSTRESS"/>
</dbReference>
<gene>
    <name evidence="3" type="ORF">ET495_13925</name>
</gene>
<feature type="domain" description="UspA" evidence="2">
    <location>
        <begin position="28"/>
        <end position="153"/>
    </location>
</feature>
<dbReference type="Gene3D" id="3.40.50.620">
    <property type="entry name" value="HUPs"/>
    <property type="match status" value="1"/>
</dbReference>
<organism evidence="3 4">
    <name type="scientific">Xylanimonas allomyrinae</name>
    <dbReference type="NCBI Taxonomy" id="2509459"/>
    <lineage>
        <taxon>Bacteria</taxon>
        <taxon>Bacillati</taxon>
        <taxon>Actinomycetota</taxon>
        <taxon>Actinomycetes</taxon>
        <taxon>Micrococcales</taxon>
        <taxon>Promicromonosporaceae</taxon>
        <taxon>Xylanimonas</taxon>
    </lineage>
</organism>
<evidence type="ECO:0000313" key="3">
    <source>
        <dbReference type="EMBL" id="QAY64132.1"/>
    </source>
</evidence>
<name>A0A4P6EN61_9MICO</name>
<dbReference type="AlphaFoldDB" id="A0A4P6EN61"/>
<evidence type="ECO:0000313" key="4">
    <source>
        <dbReference type="Proteomes" id="UP000291758"/>
    </source>
</evidence>
<dbReference type="InterPro" id="IPR006016">
    <property type="entry name" value="UspA"/>
</dbReference>
<dbReference type="KEGG" id="xyl:ET495_13925"/>
<keyword evidence="4" id="KW-1185">Reference proteome</keyword>
<reference evidence="3 4" key="1">
    <citation type="submission" date="2019-01" db="EMBL/GenBank/DDBJ databases">
        <title>Genome sequencing of strain 2JSPR-7.</title>
        <authorList>
            <person name="Heo J."/>
            <person name="Kim S.-J."/>
            <person name="Kim J.-S."/>
            <person name="Hong S.-B."/>
            <person name="Kwon S.-W."/>
        </authorList>
    </citation>
    <scope>NUCLEOTIDE SEQUENCE [LARGE SCALE GENOMIC DNA]</scope>
    <source>
        <strain evidence="3 4">2JSPR-7</strain>
    </source>
</reference>
<dbReference type="PANTHER" id="PTHR46553:SF3">
    <property type="entry name" value="ADENINE NUCLEOTIDE ALPHA HYDROLASES-LIKE SUPERFAMILY PROTEIN"/>
    <property type="match status" value="1"/>
</dbReference>
<evidence type="ECO:0000256" key="1">
    <source>
        <dbReference type="ARBA" id="ARBA00008791"/>
    </source>
</evidence>
<dbReference type="OrthoDB" id="3174546at2"/>
<dbReference type="EMBL" id="CP035495">
    <property type="protein sequence ID" value="QAY64132.1"/>
    <property type="molecule type" value="Genomic_DNA"/>
</dbReference>
<dbReference type="PANTHER" id="PTHR46553">
    <property type="entry name" value="ADENINE NUCLEOTIDE ALPHA HYDROLASES-LIKE SUPERFAMILY PROTEIN"/>
    <property type="match status" value="1"/>
</dbReference>
<accession>A0A4P6EN61</accession>
<comment type="similarity">
    <text evidence="1">Belongs to the universal stress protein A family.</text>
</comment>